<dbReference type="Proteomes" id="UP000619293">
    <property type="component" value="Unassembled WGS sequence"/>
</dbReference>
<evidence type="ECO:0000313" key="2">
    <source>
        <dbReference type="Proteomes" id="UP000619293"/>
    </source>
</evidence>
<keyword evidence="2" id="KW-1185">Reference proteome</keyword>
<gene>
    <name evidence="1" type="ORF">Cch02nite_41030</name>
</gene>
<dbReference type="EMBL" id="BONG01000025">
    <property type="protein sequence ID" value="GIF90659.1"/>
    <property type="molecule type" value="Genomic_DNA"/>
</dbReference>
<name>A0A8J3JY76_9ACTN</name>
<sequence>MLGKWRESRADARALRERKEQAWYEWHLRYEERLAKTAGLSTMTMVCHAHTLAFIERFCQSRKGWFPIEEQRKEQLDGDTVRVQLSGRQVGTMLFVFACDSGILYPDSPSMATTFDSDRVVLAELYKRLGAVVDEVTAESGAPLVLTMDDRPSTAIVMD</sequence>
<protein>
    <submittedName>
        <fullName evidence="1">Uncharacterized protein</fullName>
    </submittedName>
</protein>
<evidence type="ECO:0000313" key="1">
    <source>
        <dbReference type="EMBL" id="GIF90659.1"/>
    </source>
</evidence>
<dbReference type="AlphaFoldDB" id="A0A8J3JY76"/>
<comment type="caution">
    <text evidence="1">The sequence shown here is derived from an EMBL/GenBank/DDBJ whole genome shotgun (WGS) entry which is preliminary data.</text>
</comment>
<organism evidence="1 2">
    <name type="scientific">Catellatospora chokoriensis</name>
    <dbReference type="NCBI Taxonomy" id="310353"/>
    <lineage>
        <taxon>Bacteria</taxon>
        <taxon>Bacillati</taxon>
        <taxon>Actinomycetota</taxon>
        <taxon>Actinomycetes</taxon>
        <taxon>Micromonosporales</taxon>
        <taxon>Micromonosporaceae</taxon>
        <taxon>Catellatospora</taxon>
    </lineage>
</organism>
<proteinExistence type="predicted"/>
<accession>A0A8J3JY76</accession>
<reference evidence="1 2" key="1">
    <citation type="submission" date="2021-01" db="EMBL/GenBank/DDBJ databases">
        <title>Whole genome shotgun sequence of Catellatospora chokoriensis NBRC 107358.</title>
        <authorList>
            <person name="Komaki H."/>
            <person name="Tamura T."/>
        </authorList>
    </citation>
    <scope>NUCLEOTIDE SEQUENCE [LARGE SCALE GENOMIC DNA]</scope>
    <source>
        <strain evidence="1 2">NBRC 107358</strain>
    </source>
</reference>